<sequence length="93" mass="10337">MPFAVTSGEGPCGAKLYKKGMLFEPHLNVKDIATWGASKISDGAGLLLLLSVKMDSAQWILYMSWGIYHYIIHGLWREIGLGTLKRCFFKTSA</sequence>
<evidence type="ECO:0000313" key="2">
    <source>
        <dbReference type="Proteomes" id="UP000253846"/>
    </source>
</evidence>
<dbReference type="EMBL" id="UFTD01000001">
    <property type="protein sequence ID" value="SSZ39155.1"/>
    <property type="molecule type" value="Genomic_DNA"/>
</dbReference>
<name>A0A336NAN9_BARGR</name>
<evidence type="ECO:0000313" key="1">
    <source>
        <dbReference type="EMBL" id="SSZ39155.1"/>
    </source>
</evidence>
<gene>
    <name evidence="1" type="ORF">NCTC12860_00351</name>
</gene>
<protein>
    <submittedName>
        <fullName evidence="1">Uncharacterized protein</fullName>
    </submittedName>
</protein>
<reference evidence="1 2" key="1">
    <citation type="submission" date="2018-06" db="EMBL/GenBank/DDBJ databases">
        <authorList>
            <consortium name="Pathogen Informatics"/>
            <person name="Doyle S."/>
        </authorList>
    </citation>
    <scope>NUCLEOTIDE SEQUENCE [LARGE SCALE GENOMIC DNA]</scope>
    <source>
        <strain evidence="1 2">NCTC12860</strain>
    </source>
</reference>
<proteinExistence type="predicted"/>
<accession>A0A336NAN9</accession>
<dbReference type="Proteomes" id="UP000253846">
    <property type="component" value="Unassembled WGS sequence"/>
</dbReference>
<dbReference type="AlphaFoldDB" id="A0A336NAN9"/>
<organism evidence="1 2">
    <name type="scientific">Bartonella grahamii</name>
    <dbReference type="NCBI Taxonomy" id="33045"/>
    <lineage>
        <taxon>Bacteria</taxon>
        <taxon>Pseudomonadati</taxon>
        <taxon>Pseudomonadota</taxon>
        <taxon>Alphaproteobacteria</taxon>
        <taxon>Hyphomicrobiales</taxon>
        <taxon>Bartonellaceae</taxon>
        <taxon>Bartonella</taxon>
    </lineage>
</organism>